<gene>
    <name evidence="1" type="ORF">BAZSYMA_ACONTIG02267_3</name>
</gene>
<dbReference type="OrthoDB" id="1123495at2"/>
<dbReference type="EMBL" id="CDSC02000069">
    <property type="protein sequence ID" value="SEH64075.1"/>
    <property type="molecule type" value="Genomic_DNA"/>
</dbReference>
<organism evidence="1 2">
    <name type="scientific">Bathymodiolus azoricus thioautotrophic gill symbiont</name>
    <dbReference type="NCBI Taxonomy" id="235205"/>
    <lineage>
        <taxon>Bacteria</taxon>
        <taxon>Pseudomonadati</taxon>
        <taxon>Pseudomonadota</taxon>
        <taxon>Gammaproteobacteria</taxon>
        <taxon>sulfur-oxidizing symbionts</taxon>
    </lineage>
</organism>
<evidence type="ECO:0000313" key="1">
    <source>
        <dbReference type="EMBL" id="SEH64075.1"/>
    </source>
</evidence>
<dbReference type="Proteomes" id="UP000198988">
    <property type="component" value="Unassembled WGS sequence"/>
</dbReference>
<proteinExistence type="predicted"/>
<reference evidence="2" key="1">
    <citation type="submission" date="2016-06" db="EMBL/GenBank/DDBJ databases">
        <authorList>
            <person name="Petersen J."/>
            <person name="Sayavedra L."/>
        </authorList>
    </citation>
    <scope>NUCLEOTIDE SEQUENCE [LARGE SCALE GENOMIC DNA]</scope>
    <source>
        <strain evidence="2">BazSymA</strain>
    </source>
</reference>
<accession>A0A1H6JPN0</accession>
<name>A0A1H6JPN0_9GAMM</name>
<evidence type="ECO:0000313" key="2">
    <source>
        <dbReference type="Proteomes" id="UP000198988"/>
    </source>
</evidence>
<sequence length="248" mass="29172">MLTGKRDKTRFEKWFSLSRHQRRSGAKALSSLISSDFKSQKAQILLGNEVVYTHGSSNNLEEHFNALKNEFVGQSELCYTHAKIIVLIRREFEVKNYFQLFEKLWREEKNFLLENLNTRWLMAAADTFADYSDDNTIKSLSIACICLLNTVKIQESERFLTNAQSCQDDKAKQAQLDDEQRFALFDGTSVFKFGTDDTLRNMRWRLDKAARINIAGEILLEIFKRLQKFDTVYKRTKDRHTRDKTAWW</sequence>
<protein>
    <submittedName>
        <fullName evidence="1">Uncharacterized protein</fullName>
    </submittedName>
</protein>
<dbReference type="RefSeq" id="WP_090714806.1">
    <property type="nucleotide sequence ID" value="NZ_CDSC02000069.1"/>
</dbReference>
<dbReference type="AlphaFoldDB" id="A0A1H6JPN0"/>